<keyword evidence="3" id="KW-0479">Metal-binding</keyword>
<keyword evidence="6" id="KW-0233">DNA recombination</keyword>
<keyword evidence="4" id="KW-0862">Zinc</keyword>
<organism evidence="10 11">
    <name type="scientific">Sporolactobacillus nakayamae</name>
    <dbReference type="NCBI Taxonomy" id="269670"/>
    <lineage>
        <taxon>Bacteria</taxon>
        <taxon>Bacillati</taxon>
        <taxon>Bacillota</taxon>
        <taxon>Bacilli</taxon>
        <taxon>Bacillales</taxon>
        <taxon>Sporolactobacillaceae</taxon>
        <taxon>Sporolactobacillus</taxon>
    </lineage>
</organism>
<feature type="domain" description="Cas12f1-like TNB" evidence="8">
    <location>
        <begin position="302"/>
        <end position="379"/>
    </location>
</feature>
<keyword evidence="2" id="KW-0815">Transposition</keyword>
<dbReference type="Pfam" id="PF07282">
    <property type="entry name" value="Cas12f1-like_TNB"/>
    <property type="match status" value="1"/>
</dbReference>
<evidence type="ECO:0000259" key="7">
    <source>
        <dbReference type="Pfam" id="PF01385"/>
    </source>
</evidence>
<dbReference type="OrthoDB" id="56768at2"/>
<evidence type="ECO:0000256" key="2">
    <source>
        <dbReference type="ARBA" id="ARBA00022578"/>
    </source>
</evidence>
<proteinExistence type="inferred from homology"/>
<dbReference type="Pfam" id="PF01385">
    <property type="entry name" value="OrfB_IS605"/>
    <property type="match status" value="1"/>
</dbReference>
<evidence type="ECO:0000256" key="1">
    <source>
        <dbReference type="ARBA" id="ARBA00008761"/>
    </source>
</evidence>
<dbReference type="RefSeq" id="WP_093671210.1">
    <property type="nucleotide sequence ID" value="NZ_FOOY01000007.1"/>
</dbReference>
<sequence>MIKTHKIKLYPNATMKRHIDHLFNYRRYCWNLALETWNTLYELHLIDKENNKKPNEYAVRNELVAHKEDWQFGLSARVLQQSVASLSKAWKNFFNPQMPHHDRPKFKSKKLSKKSFTTDRAKINNGKLILDKPRDRNVTWYGIKMAESPRFEGQIKMATVVEEADGLYACLSIDTNDNELSEGKDVAGVDVNIGHFNYNDGKTIDTLPNRLIKLYERITHYQRLLARKRVSNPNQFRSNNYRKVRTKLKRSYQRIARIQEDLLKKFVSQLSTDYHTICIEDLDVNRMKMNKRLAKNIHRSMFRKFRDMIQYKSEWMGNRFVVADRYYPSTQRCSHCSHVKTGADKMTLQGDTIYHEHHTYRCYECGTVMNRDENAVTNLIHYAVGLTTEGAQST</sequence>
<feature type="domain" description="Probable transposase IS891/IS1136/IS1341" evidence="7">
    <location>
        <begin position="177"/>
        <end position="289"/>
    </location>
</feature>
<dbReference type="InterPro" id="IPR010095">
    <property type="entry name" value="Cas12f1-like_TNB"/>
</dbReference>
<dbReference type="Pfam" id="PF12323">
    <property type="entry name" value="HTH_OrfB_IS605"/>
    <property type="match status" value="1"/>
</dbReference>
<protein>
    <submittedName>
        <fullName evidence="10">Transposase, IS605 OrfB family, central region</fullName>
    </submittedName>
</protein>
<dbReference type="AlphaFoldDB" id="A0A1I2QU18"/>
<evidence type="ECO:0000256" key="6">
    <source>
        <dbReference type="ARBA" id="ARBA00023172"/>
    </source>
</evidence>
<evidence type="ECO:0000256" key="5">
    <source>
        <dbReference type="ARBA" id="ARBA00023125"/>
    </source>
</evidence>
<dbReference type="InterPro" id="IPR001959">
    <property type="entry name" value="Transposase"/>
</dbReference>
<evidence type="ECO:0000259" key="8">
    <source>
        <dbReference type="Pfam" id="PF07282"/>
    </source>
</evidence>
<dbReference type="GO" id="GO:0003677">
    <property type="term" value="F:DNA binding"/>
    <property type="evidence" value="ECO:0007669"/>
    <property type="project" value="UniProtKB-KW"/>
</dbReference>
<dbReference type="Proteomes" id="UP000198752">
    <property type="component" value="Unassembled WGS sequence"/>
</dbReference>
<evidence type="ECO:0000313" key="11">
    <source>
        <dbReference type="Proteomes" id="UP000198752"/>
    </source>
</evidence>
<accession>A0A1I2QU18</accession>
<dbReference type="InterPro" id="IPR021027">
    <property type="entry name" value="Transposase_put_HTH"/>
</dbReference>
<keyword evidence="5" id="KW-0238">DNA-binding</keyword>
<name>A0A1I2QU18_9BACL</name>
<dbReference type="NCBIfam" id="TIGR01766">
    <property type="entry name" value="IS200/IS605 family accessory protein TnpB-like domain"/>
    <property type="match status" value="1"/>
</dbReference>
<gene>
    <name evidence="10" type="ORF">SAMN02982927_01275</name>
</gene>
<evidence type="ECO:0000256" key="4">
    <source>
        <dbReference type="ARBA" id="ARBA00022833"/>
    </source>
</evidence>
<evidence type="ECO:0000313" key="10">
    <source>
        <dbReference type="EMBL" id="SFG29101.1"/>
    </source>
</evidence>
<reference evidence="11" key="1">
    <citation type="submission" date="2016-10" db="EMBL/GenBank/DDBJ databases">
        <authorList>
            <person name="Varghese N."/>
            <person name="Submissions S."/>
        </authorList>
    </citation>
    <scope>NUCLEOTIDE SEQUENCE [LARGE SCALE GENOMIC DNA]</scope>
    <source>
        <strain evidence="11">ATCC 700379</strain>
    </source>
</reference>
<dbReference type="GO" id="GO:0032196">
    <property type="term" value="P:transposition"/>
    <property type="evidence" value="ECO:0007669"/>
    <property type="project" value="UniProtKB-KW"/>
</dbReference>
<dbReference type="GO" id="GO:0046872">
    <property type="term" value="F:metal ion binding"/>
    <property type="evidence" value="ECO:0007669"/>
    <property type="project" value="UniProtKB-KW"/>
</dbReference>
<comment type="similarity">
    <text evidence="1">In the C-terminal section; belongs to the transposase 35 family.</text>
</comment>
<dbReference type="NCBIfam" id="NF040570">
    <property type="entry name" value="guided_TnpB"/>
    <property type="match status" value="1"/>
</dbReference>
<dbReference type="EMBL" id="FOOY01000007">
    <property type="protein sequence ID" value="SFG29101.1"/>
    <property type="molecule type" value="Genomic_DNA"/>
</dbReference>
<dbReference type="STRING" id="269670.SAMN02982927_01275"/>
<dbReference type="GO" id="GO:0006310">
    <property type="term" value="P:DNA recombination"/>
    <property type="evidence" value="ECO:0007669"/>
    <property type="project" value="UniProtKB-KW"/>
</dbReference>
<evidence type="ECO:0000259" key="9">
    <source>
        <dbReference type="Pfam" id="PF12323"/>
    </source>
</evidence>
<keyword evidence="11" id="KW-1185">Reference proteome</keyword>
<evidence type="ECO:0000256" key="3">
    <source>
        <dbReference type="ARBA" id="ARBA00022723"/>
    </source>
</evidence>
<feature type="domain" description="Transposase putative helix-turn-helix" evidence="9">
    <location>
        <begin position="1"/>
        <end position="42"/>
    </location>
</feature>